<comment type="caution">
    <text evidence="2">The sequence shown here is derived from an EMBL/GenBank/DDBJ whole genome shotgun (WGS) entry which is preliminary data.</text>
</comment>
<dbReference type="eggNOG" id="COG2267">
    <property type="taxonomic scope" value="Bacteria"/>
</dbReference>
<evidence type="ECO:0000313" key="3">
    <source>
        <dbReference type="Proteomes" id="UP000018896"/>
    </source>
</evidence>
<dbReference type="AlphaFoldDB" id="W4QS16"/>
<proteinExistence type="predicted"/>
<accession>W4QS16</accession>
<dbReference type="InterPro" id="IPR022742">
    <property type="entry name" value="Hydrolase_4"/>
</dbReference>
<feature type="domain" description="Serine aminopeptidase S33" evidence="1">
    <location>
        <begin position="26"/>
        <end position="115"/>
    </location>
</feature>
<dbReference type="OrthoDB" id="9806902at2"/>
<dbReference type="Proteomes" id="UP000018896">
    <property type="component" value="Unassembled WGS sequence"/>
</dbReference>
<sequence>MGKEMWIPMKDGHEVFLCNWIEEFKPPRAILQLAHGMAEHSARYQEFAMELAALGIGVYANDHRGHGRTGEKSGTMGHLNNENGFERVVADLKEINEFIHLNHPDIPVFLMGHSMIILRPSVHSKIPSCS</sequence>
<dbReference type="Gene3D" id="3.40.50.1820">
    <property type="entry name" value="alpha/beta hydrolase"/>
    <property type="match status" value="1"/>
</dbReference>
<gene>
    <name evidence="2" type="ORF">JCM9157_1804</name>
</gene>
<dbReference type="PANTHER" id="PTHR11614">
    <property type="entry name" value="PHOSPHOLIPASE-RELATED"/>
    <property type="match status" value="1"/>
</dbReference>
<organism evidence="2 3">
    <name type="scientific">Halalkalibacter akibai (strain ATCC 43226 / DSM 21942 / CIP 109018 / JCM 9157 / 1139)</name>
    <name type="common">Bacillus akibai</name>
    <dbReference type="NCBI Taxonomy" id="1236973"/>
    <lineage>
        <taxon>Bacteria</taxon>
        <taxon>Bacillati</taxon>
        <taxon>Bacillota</taxon>
        <taxon>Bacilli</taxon>
        <taxon>Bacillales</taxon>
        <taxon>Bacillaceae</taxon>
        <taxon>Halalkalibacter</taxon>
    </lineage>
</organism>
<dbReference type="RefSeq" id="WP_052013024.1">
    <property type="nucleotide sequence ID" value="NZ_BAUV01000010.1"/>
</dbReference>
<reference evidence="2 3" key="1">
    <citation type="journal article" date="2014" name="Genome Announc.">
        <title>Draft Genome Sequences of Three Alkaliphilic Bacillus Strains, Bacillus wakoensis JCM 9140T, Bacillus akibai JCM 9157T, and Bacillus hemicellulosilyticus JCM 9152T.</title>
        <authorList>
            <person name="Yuki M."/>
            <person name="Oshima K."/>
            <person name="Suda W."/>
            <person name="Oshida Y."/>
            <person name="Kitamura K."/>
            <person name="Iida T."/>
            <person name="Hattori M."/>
            <person name="Ohkuma M."/>
        </authorList>
    </citation>
    <scope>NUCLEOTIDE SEQUENCE [LARGE SCALE GENOMIC DNA]</scope>
    <source>
        <strain evidence="2 3">JCM 9157</strain>
    </source>
</reference>
<dbReference type="SUPFAM" id="SSF53474">
    <property type="entry name" value="alpha/beta-Hydrolases"/>
    <property type="match status" value="1"/>
</dbReference>
<evidence type="ECO:0000313" key="2">
    <source>
        <dbReference type="EMBL" id="GAE34727.1"/>
    </source>
</evidence>
<dbReference type="EMBL" id="BAUV01000010">
    <property type="protein sequence ID" value="GAE34727.1"/>
    <property type="molecule type" value="Genomic_DNA"/>
</dbReference>
<dbReference type="InterPro" id="IPR029058">
    <property type="entry name" value="AB_hydrolase_fold"/>
</dbReference>
<dbReference type="InterPro" id="IPR051044">
    <property type="entry name" value="MAG_DAG_Lipase"/>
</dbReference>
<name>W4QS16_HALA3</name>
<evidence type="ECO:0000259" key="1">
    <source>
        <dbReference type="Pfam" id="PF12146"/>
    </source>
</evidence>
<dbReference type="Pfam" id="PF12146">
    <property type="entry name" value="Hydrolase_4"/>
    <property type="match status" value="1"/>
</dbReference>
<keyword evidence="3" id="KW-1185">Reference proteome</keyword>
<dbReference type="STRING" id="1236973.JCM9157_1804"/>
<protein>
    <submittedName>
        <fullName evidence="2">Lysophospholipase</fullName>
    </submittedName>
</protein>